<organism evidence="2 3">
    <name type="scientific">Brassica cretica</name>
    <name type="common">Mustard</name>
    <dbReference type="NCBI Taxonomy" id="69181"/>
    <lineage>
        <taxon>Eukaryota</taxon>
        <taxon>Viridiplantae</taxon>
        <taxon>Streptophyta</taxon>
        <taxon>Embryophyta</taxon>
        <taxon>Tracheophyta</taxon>
        <taxon>Spermatophyta</taxon>
        <taxon>Magnoliopsida</taxon>
        <taxon>eudicotyledons</taxon>
        <taxon>Gunneridae</taxon>
        <taxon>Pentapetalae</taxon>
        <taxon>rosids</taxon>
        <taxon>malvids</taxon>
        <taxon>Brassicales</taxon>
        <taxon>Brassicaceae</taxon>
        <taxon>Brassiceae</taxon>
        <taxon>Brassica</taxon>
    </lineage>
</organism>
<dbReference type="Gene3D" id="3.30.420.40">
    <property type="match status" value="2"/>
</dbReference>
<dbReference type="InterPro" id="IPR043129">
    <property type="entry name" value="ATPase_NBD"/>
</dbReference>
<evidence type="ECO:0000313" key="3">
    <source>
        <dbReference type="Proteomes" id="UP000712600"/>
    </source>
</evidence>
<dbReference type="SUPFAM" id="SSF53067">
    <property type="entry name" value="Actin-like ATPase domain"/>
    <property type="match status" value="2"/>
</dbReference>
<dbReference type="Pfam" id="PF00022">
    <property type="entry name" value="Actin"/>
    <property type="match status" value="1"/>
</dbReference>
<dbReference type="EMBL" id="QGKX02000095">
    <property type="protein sequence ID" value="KAF3571365.1"/>
    <property type="molecule type" value="Genomic_DNA"/>
</dbReference>
<dbReference type="InterPro" id="IPR004000">
    <property type="entry name" value="Actin"/>
</dbReference>
<evidence type="ECO:0000256" key="1">
    <source>
        <dbReference type="SAM" id="MobiDB-lite"/>
    </source>
</evidence>
<reference evidence="2" key="1">
    <citation type="submission" date="2019-12" db="EMBL/GenBank/DDBJ databases">
        <title>Genome sequencing and annotation of Brassica cretica.</title>
        <authorList>
            <person name="Studholme D.J."/>
            <person name="Sarris P."/>
        </authorList>
    </citation>
    <scope>NUCLEOTIDE SEQUENCE</scope>
    <source>
        <strain evidence="2">PFS-109/04</strain>
        <tissue evidence="2">Leaf</tissue>
    </source>
</reference>
<proteinExistence type="predicted"/>
<dbReference type="AlphaFoldDB" id="A0A8S9RF96"/>
<comment type="caution">
    <text evidence="2">The sequence shown here is derived from an EMBL/GenBank/DDBJ whole genome shotgun (WGS) entry which is preliminary data.</text>
</comment>
<sequence length="596" mass="66032">MFVPNPNFRFVLTPSLQRALSRVKTLRLALQQTYSAEVDEVSAIVFDLDSYTCKAGYAGEDAPKGRVFPSSEPNASSELATQLLILRHFSPERIVSKLKVDSLIDRLPSLVRNLITRDEVSAIVFDLDSYTCKAGYAGEDAPKGRVFPSVVWAVDGVVAMDMDVDVDSSKTNSNSEDSKSEKEKGKRNLYVGSQALNYRKDHMEILSPIKDGIVSDWDLETDRRRSGVVLEMAEEEDATEKRSRDSRLELSWEWQKHESRRFSSPQGNAVCLFLSDSVSVDKCAHQRSFMYCGMISAVVGGIIPISPYTTVDDKALTAENLKAMKCTYDPFLIQKHKQLNPSDCFLHVLGTPAREIIKVHPLLFRCKIQAKAKKKIGARFDENVDMFVVLIGGVRVPTVVWLDDFADLKISAFIYCGSGGGVRDGGACVVAARVAGRRDGVVKATPASRWWCSNSGPPFSNLDSVISVPSAFSTIKFVALVLFSYGGLSPESKSLRGPLSLYEFSIQWVFTVTVGRVWRRQSSGLPAERRHRHVEDCSRAIGGGVCRVSWLVRAWILRVSLCQVGCSEAAGTVASRFEGAYLSVARGNRIFFLRLF</sequence>
<evidence type="ECO:0000313" key="2">
    <source>
        <dbReference type="EMBL" id="KAF3571365.1"/>
    </source>
</evidence>
<gene>
    <name evidence="2" type="ORF">F2Q69_00059830</name>
</gene>
<name>A0A8S9RF96_BRACR</name>
<feature type="compositionally biased region" description="Basic and acidic residues" evidence="1">
    <location>
        <begin position="176"/>
        <end position="186"/>
    </location>
</feature>
<dbReference type="Proteomes" id="UP000712600">
    <property type="component" value="Unassembled WGS sequence"/>
</dbReference>
<accession>A0A8S9RF96</accession>
<feature type="region of interest" description="Disordered" evidence="1">
    <location>
        <begin position="165"/>
        <end position="186"/>
    </location>
</feature>
<protein>
    <submittedName>
        <fullName evidence="2">Uncharacterized protein</fullName>
    </submittedName>
</protein>